<name>A0ACC2BFH7_DIPCM</name>
<accession>A0ACC2BFH7</accession>
<evidence type="ECO:0000313" key="1">
    <source>
        <dbReference type="EMBL" id="KAJ7528129.1"/>
    </source>
</evidence>
<organism evidence="1 2">
    <name type="scientific">Diphasiastrum complanatum</name>
    <name type="common">Issler's clubmoss</name>
    <name type="synonym">Lycopodium complanatum</name>
    <dbReference type="NCBI Taxonomy" id="34168"/>
    <lineage>
        <taxon>Eukaryota</taxon>
        <taxon>Viridiplantae</taxon>
        <taxon>Streptophyta</taxon>
        <taxon>Embryophyta</taxon>
        <taxon>Tracheophyta</taxon>
        <taxon>Lycopodiopsida</taxon>
        <taxon>Lycopodiales</taxon>
        <taxon>Lycopodiaceae</taxon>
        <taxon>Lycopodioideae</taxon>
        <taxon>Diphasiastrum</taxon>
    </lineage>
</organism>
<dbReference type="EMBL" id="CM055107">
    <property type="protein sequence ID" value="KAJ7528129.1"/>
    <property type="molecule type" value="Genomic_DNA"/>
</dbReference>
<gene>
    <name evidence="1" type="ORF">O6H91_16G085300</name>
</gene>
<keyword evidence="2" id="KW-1185">Reference proteome</keyword>
<reference evidence="2" key="1">
    <citation type="journal article" date="2024" name="Proc. Natl. Acad. Sci. U.S.A.">
        <title>Extraordinary preservation of gene collinearity over three hundred million years revealed in homosporous lycophytes.</title>
        <authorList>
            <person name="Li C."/>
            <person name="Wickell D."/>
            <person name="Kuo L.Y."/>
            <person name="Chen X."/>
            <person name="Nie B."/>
            <person name="Liao X."/>
            <person name="Peng D."/>
            <person name="Ji J."/>
            <person name="Jenkins J."/>
            <person name="Williams M."/>
            <person name="Shu S."/>
            <person name="Plott C."/>
            <person name="Barry K."/>
            <person name="Rajasekar S."/>
            <person name="Grimwood J."/>
            <person name="Han X."/>
            <person name="Sun S."/>
            <person name="Hou Z."/>
            <person name="He W."/>
            <person name="Dai G."/>
            <person name="Sun C."/>
            <person name="Schmutz J."/>
            <person name="Leebens-Mack J.H."/>
            <person name="Li F.W."/>
            <person name="Wang L."/>
        </authorList>
    </citation>
    <scope>NUCLEOTIDE SEQUENCE [LARGE SCALE GENOMIC DNA]</scope>
    <source>
        <strain evidence="2">cv. PW_Plant_1</strain>
    </source>
</reference>
<sequence>MNEHAIIKMSLKDYLFNSHTMCKCNDDVFFKALIEDKRKIGDVMTKRAKYGKSSLVPIGSSSVRKSYLCGKQYSNLSSSLSSLCFVLQFQLKMFTQIYVLVIRCRRSMKMKYLPK</sequence>
<proteinExistence type="predicted"/>
<comment type="caution">
    <text evidence="1">The sequence shown here is derived from an EMBL/GenBank/DDBJ whole genome shotgun (WGS) entry which is preliminary data.</text>
</comment>
<dbReference type="Proteomes" id="UP001162992">
    <property type="component" value="Chromosome 16"/>
</dbReference>
<protein>
    <submittedName>
        <fullName evidence="1">Uncharacterized protein</fullName>
    </submittedName>
</protein>
<evidence type="ECO:0000313" key="2">
    <source>
        <dbReference type="Proteomes" id="UP001162992"/>
    </source>
</evidence>